<feature type="region of interest" description="Disordered" evidence="15">
    <location>
        <begin position="940"/>
        <end position="983"/>
    </location>
</feature>
<keyword evidence="12 14" id="KW-0472">Membrane</keyword>
<feature type="domain" description="Conserved oligomeric complex COG6 N-terminal" evidence="18">
    <location>
        <begin position="57"/>
        <end position="161"/>
    </location>
</feature>
<evidence type="ECO:0000256" key="14">
    <source>
        <dbReference type="RuleBase" id="RU365075"/>
    </source>
</evidence>
<dbReference type="InterPro" id="IPR035952">
    <property type="entry name" value="Rhomboid-like_sf"/>
</dbReference>
<keyword evidence="9 14" id="KW-0653">Protein transport</keyword>
<evidence type="ECO:0000256" key="13">
    <source>
        <dbReference type="ARBA" id="ARBA00031348"/>
    </source>
</evidence>
<dbReference type="Pfam" id="PF20653">
    <property type="entry name" value="COG6_C"/>
    <property type="match status" value="1"/>
</dbReference>
<dbReference type="WBParaSite" id="ASIM_0001513401-mRNA-1">
    <property type="protein sequence ID" value="ASIM_0001513401-mRNA-1"/>
    <property type="gene ID" value="ASIM_0001513401"/>
</dbReference>
<feature type="transmembrane region" description="Helical" evidence="16">
    <location>
        <begin position="680"/>
        <end position="700"/>
    </location>
</feature>
<evidence type="ECO:0000313" key="22">
    <source>
        <dbReference type="WBParaSite" id="ASIM_0001513401-mRNA-1"/>
    </source>
</evidence>
<dbReference type="InterPro" id="IPR048368">
    <property type="entry name" value="COG6_N"/>
</dbReference>
<evidence type="ECO:0000256" key="7">
    <source>
        <dbReference type="ARBA" id="ARBA00022448"/>
    </source>
</evidence>
<dbReference type="OrthoDB" id="272987at2759"/>
<dbReference type="PANTHER" id="PTHR21506">
    <property type="entry name" value="COMPONENT OF OLIGOMERIC GOLGI COMPLEX 6"/>
    <property type="match status" value="1"/>
</dbReference>
<reference evidence="22" key="1">
    <citation type="submission" date="2016-04" db="UniProtKB">
        <authorList>
            <consortium name="WormBaseParasite"/>
        </authorList>
    </citation>
    <scope>IDENTIFICATION</scope>
</reference>
<keyword evidence="11 14" id="KW-0333">Golgi apparatus</keyword>
<name>A0A158PPN3_ANISI</name>
<dbReference type="FunFam" id="1.20.1540.10:FF:000008">
    <property type="entry name" value="RHOMBOID-like protein 13"/>
    <property type="match status" value="1"/>
</dbReference>
<dbReference type="SUPFAM" id="SSF144091">
    <property type="entry name" value="Rhomboid-like"/>
    <property type="match status" value="1"/>
</dbReference>
<evidence type="ECO:0000259" key="18">
    <source>
        <dbReference type="Pfam" id="PF06419"/>
    </source>
</evidence>
<evidence type="ECO:0000313" key="21">
    <source>
        <dbReference type="Proteomes" id="UP000267096"/>
    </source>
</evidence>
<keyword evidence="7 14" id="KW-0813">Transport</keyword>
<reference evidence="20 21" key="2">
    <citation type="submission" date="2018-11" db="EMBL/GenBank/DDBJ databases">
        <authorList>
            <consortium name="Pathogen Informatics"/>
        </authorList>
    </citation>
    <scope>NUCLEOTIDE SEQUENCE [LARGE SCALE GENOMIC DNA]</scope>
</reference>
<evidence type="ECO:0000256" key="8">
    <source>
        <dbReference type="ARBA" id="ARBA00022692"/>
    </source>
</evidence>
<dbReference type="GO" id="GO:0000139">
    <property type="term" value="C:Golgi membrane"/>
    <property type="evidence" value="ECO:0007669"/>
    <property type="project" value="UniProtKB-SubCell"/>
</dbReference>
<feature type="transmembrane region" description="Helical" evidence="16">
    <location>
        <begin position="792"/>
        <end position="810"/>
    </location>
</feature>
<protein>
    <recommendedName>
        <fullName evidence="6 14">Conserved oligomeric Golgi complex subunit 6</fullName>
        <shortName evidence="14">COG complex subunit 6</shortName>
    </recommendedName>
    <alternativeName>
        <fullName evidence="13 14">Component of oligomeric Golgi complex 6</fullName>
    </alternativeName>
</protein>
<dbReference type="Pfam" id="PF01694">
    <property type="entry name" value="Rhomboid"/>
    <property type="match status" value="1"/>
</dbReference>
<organism evidence="22">
    <name type="scientific">Anisakis simplex</name>
    <name type="common">Herring worm</name>
    <dbReference type="NCBI Taxonomy" id="6269"/>
    <lineage>
        <taxon>Eukaryota</taxon>
        <taxon>Metazoa</taxon>
        <taxon>Ecdysozoa</taxon>
        <taxon>Nematoda</taxon>
        <taxon>Chromadorea</taxon>
        <taxon>Rhabditida</taxon>
        <taxon>Spirurina</taxon>
        <taxon>Ascaridomorpha</taxon>
        <taxon>Ascaridoidea</taxon>
        <taxon>Anisakidae</taxon>
        <taxon>Anisakis</taxon>
        <taxon>Anisakis simplex complex</taxon>
    </lineage>
</organism>
<feature type="compositionally biased region" description="Basic and acidic residues" evidence="15">
    <location>
        <begin position="950"/>
        <end position="961"/>
    </location>
</feature>
<evidence type="ECO:0000256" key="10">
    <source>
        <dbReference type="ARBA" id="ARBA00022989"/>
    </source>
</evidence>
<dbReference type="AlphaFoldDB" id="A0A158PPN3"/>
<feature type="domain" description="Peptidase S54 rhomboid" evidence="17">
    <location>
        <begin position="718"/>
        <end position="865"/>
    </location>
</feature>
<comment type="similarity">
    <text evidence="4 14">Belongs to the COG6 family.</text>
</comment>
<feature type="domain" description="Conserved Oligomeric Golgi complex subunit 6 C-terminal" evidence="19">
    <location>
        <begin position="198"/>
        <end position="632"/>
    </location>
</feature>
<evidence type="ECO:0000256" key="2">
    <source>
        <dbReference type="ARBA" id="ARBA00004141"/>
    </source>
</evidence>
<dbReference type="GO" id="GO:0015031">
    <property type="term" value="P:protein transport"/>
    <property type="evidence" value="ECO:0007669"/>
    <property type="project" value="UniProtKB-KW"/>
</dbReference>
<evidence type="ECO:0000256" key="9">
    <source>
        <dbReference type="ARBA" id="ARBA00022927"/>
    </source>
</evidence>
<evidence type="ECO:0000259" key="19">
    <source>
        <dbReference type="Pfam" id="PF20653"/>
    </source>
</evidence>
<keyword evidence="21" id="KW-1185">Reference proteome</keyword>
<dbReference type="Pfam" id="PF06419">
    <property type="entry name" value="COG6_N"/>
    <property type="match status" value="1"/>
</dbReference>
<evidence type="ECO:0000256" key="3">
    <source>
        <dbReference type="ARBA" id="ARBA00004395"/>
    </source>
</evidence>
<comment type="subunit">
    <text evidence="5">Component of the conserved oligomeric Golgi complex which is composed of eight different subunits and is required for normal Golgi morphology and localization.</text>
</comment>
<dbReference type="GO" id="GO:0006891">
    <property type="term" value="P:intra-Golgi vesicle-mediated transport"/>
    <property type="evidence" value="ECO:0007669"/>
    <property type="project" value="UniProtKB-UniRule"/>
</dbReference>
<feature type="transmembrane region" description="Helical" evidence="16">
    <location>
        <begin position="822"/>
        <end position="844"/>
    </location>
</feature>
<keyword evidence="10 16" id="KW-1133">Transmembrane helix</keyword>
<sequence length="983" mass="110918">MSSQQPSTTSQARLPTASDASNPIKKKIDELVSMKLHNDEDFIKMMDYVAPMVGEINIHTERRLMDQLHDNEIKANKEYVEEFGKVNESVQNFFTLVRSLKTVCDDMSNKIQSNKAKTQDLLTKTATLQDEKKSLEKRQLVINDFLDKYSLSDEEETALKGSPVDGTVDSKFFAALEHVKQIHAHSKQLLRTNGEHLAALEIMEEMAKKLEQAYEVLYRSIQRECRLLNVEFLELKGVLVQSIAAMQDREVLFKYALEEYTTARRNHIVRTYIDALTRGGGGGSTKPIELLSHDPLRYIGDMLAWIHQGLASERELLETLLKLCRPEVLNAHITTVLGQISEALCRPFKVRVEQALSAESNSVVLYRLSCLFAFYGDTMAQSVSEDAALLQTINELKELTLNMFFSGLNSSVQKLLGRMGTPDYDLLPVQAVHQILLLLRDVLESHDGAVAAVADKKENFFKIFAAVLDPLNQAVQLSATQLSSPLDVAVYTLNCLSAINAVIILYQYTDSRLEMIKAQTDANEDVLVSEQVTSILTQTGLIEIYTKAAAHQPSQGALSEINGMDGSRISNAMTLFDGFLSNPDSYRLDQCAKISSVRVRDSIQQRTVENLVAAYSVLYQKLVDPSNKYSNLCLKTVEQIPFHCLTTTVLRMFQQRRRQQNFGVYLLAYQLLQNDYIPPVTLVAILFQMAVFLGFVPPIGPWKTREMCLLPSRIINRHEWIRMLASVVMHGDDMHLYYNMVSLLWKGRRLEKRLGSWRFLLILLTFAISTSIGIVALSVLATDVLHLHDLGLMHQCAVGFSGVLFALKVLHTTYFPYEDAMLLGWMPIPSRYACWAELILIQLLAPEASFVGHLAGILVGLLYTYGPLKYFVDCIEAVFPLSFGLPGELNSSNYGAYRHRRSSPPRRPNNFWNWGSGTTGYSSGDQPTYGWRAGRGNGYDRYTGGLSEEEQMRRATEESLRRRSAPAPNAPPYPTNDDDYRWR</sequence>
<feature type="transmembrane region" description="Helical" evidence="16">
    <location>
        <begin position="759"/>
        <end position="780"/>
    </location>
</feature>
<dbReference type="SMART" id="SM01087">
    <property type="entry name" value="COG6"/>
    <property type="match status" value="1"/>
</dbReference>
<dbReference type="PANTHER" id="PTHR21506:SF0">
    <property type="entry name" value="CONSERVED OLIGOMERIC GOLGI COMPLEX SUBUNIT 6"/>
    <property type="match status" value="1"/>
</dbReference>
<dbReference type="GO" id="GO:0004252">
    <property type="term" value="F:serine-type endopeptidase activity"/>
    <property type="evidence" value="ECO:0007669"/>
    <property type="project" value="InterPro"/>
</dbReference>
<evidence type="ECO:0000256" key="5">
    <source>
        <dbReference type="ARBA" id="ARBA00011166"/>
    </source>
</evidence>
<evidence type="ECO:0000256" key="6">
    <source>
        <dbReference type="ARBA" id="ARBA00020973"/>
    </source>
</evidence>
<gene>
    <name evidence="20" type="ORF">ASIM_LOCUS14544</name>
</gene>
<evidence type="ECO:0000256" key="15">
    <source>
        <dbReference type="SAM" id="MobiDB-lite"/>
    </source>
</evidence>
<accession>A0A158PPN3</accession>
<proteinExistence type="inferred from homology"/>
<evidence type="ECO:0000256" key="12">
    <source>
        <dbReference type="ARBA" id="ARBA00023136"/>
    </source>
</evidence>
<comment type="subcellular location">
    <subcellularLocation>
        <location evidence="3 14">Golgi apparatus membrane</location>
        <topology evidence="3 14">Peripheral membrane protein</topology>
    </subcellularLocation>
    <subcellularLocation>
        <location evidence="2">Membrane</location>
        <topology evidence="2">Multi-pass membrane protein</topology>
    </subcellularLocation>
</comment>
<keyword evidence="8 16" id="KW-0812">Transmembrane</keyword>
<dbReference type="Gene3D" id="1.20.1540.10">
    <property type="entry name" value="Rhomboid-like"/>
    <property type="match status" value="1"/>
</dbReference>
<feature type="compositionally biased region" description="Polar residues" evidence="15">
    <location>
        <begin position="1"/>
        <end position="21"/>
    </location>
</feature>
<evidence type="ECO:0000256" key="1">
    <source>
        <dbReference type="ARBA" id="ARBA00003627"/>
    </source>
</evidence>
<evidence type="ECO:0000256" key="16">
    <source>
        <dbReference type="SAM" id="Phobius"/>
    </source>
</evidence>
<dbReference type="EMBL" id="UYRR01031806">
    <property type="protein sequence ID" value="VDK52718.1"/>
    <property type="molecule type" value="Genomic_DNA"/>
</dbReference>
<dbReference type="Proteomes" id="UP000267096">
    <property type="component" value="Unassembled WGS sequence"/>
</dbReference>
<dbReference type="InterPro" id="IPR048369">
    <property type="entry name" value="COG6_C"/>
</dbReference>
<feature type="transmembrane region" description="Helical" evidence="16">
    <location>
        <begin position="850"/>
        <end position="868"/>
    </location>
</feature>
<dbReference type="InterPro" id="IPR010490">
    <property type="entry name" value="COG6"/>
</dbReference>
<dbReference type="InterPro" id="IPR022764">
    <property type="entry name" value="Peptidase_S54_rhomboid_dom"/>
</dbReference>
<evidence type="ECO:0000313" key="20">
    <source>
        <dbReference type="EMBL" id="VDK52718.1"/>
    </source>
</evidence>
<evidence type="ECO:0000256" key="4">
    <source>
        <dbReference type="ARBA" id="ARBA00011023"/>
    </source>
</evidence>
<comment type="function">
    <text evidence="1 14">Required for normal Golgi function.</text>
</comment>
<dbReference type="GO" id="GO:0017119">
    <property type="term" value="C:Golgi transport complex"/>
    <property type="evidence" value="ECO:0007669"/>
    <property type="project" value="UniProtKB-UniRule"/>
</dbReference>
<evidence type="ECO:0000259" key="17">
    <source>
        <dbReference type="Pfam" id="PF01694"/>
    </source>
</evidence>
<feature type="region of interest" description="Disordered" evidence="15">
    <location>
        <begin position="1"/>
        <end position="22"/>
    </location>
</feature>
<evidence type="ECO:0000256" key="11">
    <source>
        <dbReference type="ARBA" id="ARBA00023034"/>
    </source>
</evidence>